<keyword evidence="3 5" id="KW-1133">Transmembrane helix</keyword>
<feature type="transmembrane region" description="Helical" evidence="5">
    <location>
        <begin position="363"/>
        <end position="384"/>
    </location>
</feature>
<dbReference type="PANTHER" id="PTHR10877">
    <property type="entry name" value="POLYCYSTIN FAMILY MEMBER"/>
    <property type="match status" value="1"/>
</dbReference>
<feature type="non-terminal residue" evidence="7">
    <location>
        <position position="408"/>
    </location>
</feature>
<evidence type="ECO:0000313" key="8">
    <source>
        <dbReference type="Proteomes" id="UP000002640"/>
    </source>
</evidence>
<keyword evidence="4 5" id="KW-0472">Membrane</keyword>
<evidence type="ECO:0000256" key="2">
    <source>
        <dbReference type="ARBA" id="ARBA00022692"/>
    </source>
</evidence>
<comment type="subcellular location">
    <subcellularLocation>
        <location evidence="1">Membrane</location>
        <topology evidence="1">Multi-pass membrane protein</topology>
    </subcellularLocation>
</comment>
<feature type="transmembrane region" description="Helical" evidence="5">
    <location>
        <begin position="196"/>
        <end position="219"/>
    </location>
</feature>
<feature type="transmembrane region" description="Helical" evidence="5">
    <location>
        <begin position="259"/>
        <end position="280"/>
    </location>
</feature>
<evidence type="ECO:0000256" key="5">
    <source>
        <dbReference type="SAM" id="Phobius"/>
    </source>
</evidence>
<dbReference type="Gene3D" id="1.10.287.70">
    <property type="match status" value="1"/>
</dbReference>
<dbReference type="EMBL" id="JH159153">
    <property type="protein sequence ID" value="EGZ20122.1"/>
    <property type="molecule type" value="Genomic_DNA"/>
</dbReference>
<accession>G4Z3Q3</accession>
<evidence type="ECO:0000256" key="1">
    <source>
        <dbReference type="ARBA" id="ARBA00004141"/>
    </source>
</evidence>
<dbReference type="Proteomes" id="UP000002640">
    <property type="component" value="Unassembled WGS sequence"/>
</dbReference>
<evidence type="ECO:0000313" key="7">
    <source>
        <dbReference type="EMBL" id="EGZ20122.1"/>
    </source>
</evidence>
<evidence type="ECO:0000256" key="3">
    <source>
        <dbReference type="ARBA" id="ARBA00022989"/>
    </source>
</evidence>
<feature type="non-terminal residue" evidence="7">
    <location>
        <position position="1"/>
    </location>
</feature>
<proteinExistence type="predicted"/>
<reference evidence="7 8" key="1">
    <citation type="journal article" date="2006" name="Science">
        <title>Phytophthora genome sequences uncover evolutionary origins and mechanisms of pathogenesis.</title>
        <authorList>
            <person name="Tyler B.M."/>
            <person name="Tripathy S."/>
            <person name="Zhang X."/>
            <person name="Dehal P."/>
            <person name="Jiang R.H."/>
            <person name="Aerts A."/>
            <person name="Arredondo F.D."/>
            <person name="Baxter L."/>
            <person name="Bensasson D."/>
            <person name="Beynon J.L."/>
            <person name="Chapman J."/>
            <person name="Damasceno C.M."/>
            <person name="Dorrance A.E."/>
            <person name="Dou D."/>
            <person name="Dickerman A.W."/>
            <person name="Dubchak I.L."/>
            <person name="Garbelotto M."/>
            <person name="Gijzen M."/>
            <person name="Gordon S.G."/>
            <person name="Govers F."/>
            <person name="Grunwald N.J."/>
            <person name="Huang W."/>
            <person name="Ivors K.L."/>
            <person name="Jones R.W."/>
            <person name="Kamoun S."/>
            <person name="Krampis K."/>
            <person name="Lamour K.H."/>
            <person name="Lee M.K."/>
            <person name="McDonald W.H."/>
            <person name="Medina M."/>
            <person name="Meijer H.J."/>
            <person name="Nordberg E.K."/>
            <person name="Maclean D.J."/>
            <person name="Ospina-Giraldo M.D."/>
            <person name="Morris P.F."/>
            <person name="Phuntumart V."/>
            <person name="Putnam N.H."/>
            <person name="Rash S."/>
            <person name="Rose J.K."/>
            <person name="Sakihama Y."/>
            <person name="Salamov A.A."/>
            <person name="Savidor A."/>
            <person name="Scheuring C.F."/>
            <person name="Smith B.M."/>
            <person name="Sobral B.W."/>
            <person name="Terry A."/>
            <person name="Torto-Alalibo T.A."/>
            <person name="Win J."/>
            <person name="Xu Z."/>
            <person name="Zhang H."/>
            <person name="Grigoriev I.V."/>
            <person name="Rokhsar D.S."/>
            <person name="Boore J.L."/>
        </authorList>
    </citation>
    <scope>NUCLEOTIDE SEQUENCE [LARGE SCALE GENOMIC DNA]</scope>
    <source>
        <strain evidence="7 8">P6497</strain>
    </source>
</reference>
<dbReference type="GO" id="GO:0016020">
    <property type="term" value="C:membrane"/>
    <property type="evidence" value="ECO:0007669"/>
    <property type="project" value="UniProtKB-SubCell"/>
</dbReference>
<evidence type="ECO:0000259" key="6">
    <source>
        <dbReference type="Pfam" id="PF08016"/>
    </source>
</evidence>
<dbReference type="AlphaFoldDB" id="G4Z3Q3"/>
<evidence type="ECO:0000256" key="4">
    <source>
        <dbReference type="ARBA" id="ARBA00023136"/>
    </source>
</evidence>
<dbReference type="InterPro" id="IPR051223">
    <property type="entry name" value="Polycystin"/>
</dbReference>
<protein>
    <recommendedName>
        <fullName evidence="6">Polycystin cation channel PKD1/PKD2 domain-containing protein</fullName>
    </recommendedName>
</protein>
<dbReference type="GeneID" id="20653090"/>
<dbReference type="PANTHER" id="PTHR10877:SF183">
    <property type="entry name" value="AT14535P-RELATED"/>
    <property type="match status" value="1"/>
</dbReference>
<sequence length="408" mass="45340">IQFRDIGTVDDIYAWLTDTLIPTVFVTTDQSGGLFPEGQRGRIGLFNQVLGGVLLKMKPRSFTDCPESKSYVDVYPNCTDFDGGAQVSSTYLPIGLTSSEASELVADLTTSGTWVNFDTLQLGVKVVTYNAEGDTGSGGFTVTKLDVSFAESGPEALELKASITSVPDFRGTRRWVTPDDSEMSSRRMKMNKTRQVLRLIGEFVLKFGALPAFATLWTVTISLDFDKKLLRLPEVYGKTLDQKESDTIAVIQALDQVEAWTNALSIVGAIAVLQLGLYTIRQLSFHPQLNVFARTVGNSLRQFRDFFLVFIIIFITFSFMGNLLFGDRVSEFSTAALSRESCMNMIFGTFEFSTIYNIRGSGWFYWGYMIIVSLILLNMMLAIVMGTYKGMSKDGYQGEINVMLASRI</sequence>
<feature type="domain" description="Polycystin cation channel PKD1/PKD2" evidence="6">
    <location>
        <begin position="253"/>
        <end position="389"/>
    </location>
</feature>
<dbReference type="InParanoid" id="G4Z3Q3"/>
<organism evidence="7 8">
    <name type="scientific">Phytophthora sojae (strain P6497)</name>
    <name type="common">Soybean stem and root rot agent</name>
    <name type="synonym">Phytophthora megasperma f. sp. glycines</name>
    <dbReference type="NCBI Taxonomy" id="1094619"/>
    <lineage>
        <taxon>Eukaryota</taxon>
        <taxon>Sar</taxon>
        <taxon>Stramenopiles</taxon>
        <taxon>Oomycota</taxon>
        <taxon>Peronosporomycetes</taxon>
        <taxon>Peronosporales</taxon>
        <taxon>Peronosporaceae</taxon>
        <taxon>Phytophthora</taxon>
    </lineage>
</organism>
<name>G4Z3Q3_PHYSP</name>
<dbReference type="OMA" id="FITFSFM"/>
<dbReference type="Pfam" id="PF08016">
    <property type="entry name" value="PKD_channel"/>
    <property type="match status" value="1"/>
</dbReference>
<dbReference type="KEGG" id="psoj:PHYSODRAFT_456382"/>
<feature type="transmembrane region" description="Helical" evidence="5">
    <location>
        <begin position="306"/>
        <end position="325"/>
    </location>
</feature>
<keyword evidence="2 5" id="KW-0812">Transmembrane</keyword>
<keyword evidence="8" id="KW-1185">Reference proteome</keyword>
<dbReference type="RefSeq" id="XP_009522839.1">
    <property type="nucleotide sequence ID" value="XM_009524544.1"/>
</dbReference>
<dbReference type="InterPro" id="IPR013122">
    <property type="entry name" value="PKD1_2_channel"/>
</dbReference>
<gene>
    <name evidence="7" type="ORF">PHYSODRAFT_456382</name>
</gene>